<dbReference type="InterPro" id="IPR003439">
    <property type="entry name" value="ABC_transporter-like_ATP-bd"/>
</dbReference>
<evidence type="ECO:0000259" key="3">
    <source>
        <dbReference type="PROSITE" id="PS50893"/>
    </source>
</evidence>
<keyword evidence="5" id="KW-1185">Reference proteome</keyword>
<organism evidence="4 5">
    <name type="scientific">Youngiibacter multivorans</name>
    <dbReference type="NCBI Taxonomy" id="937251"/>
    <lineage>
        <taxon>Bacteria</taxon>
        <taxon>Bacillati</taxon>
        <taxon>Bacillota</taxon>
        <taxon>Clostridia</taxon>
        <taxon>Eubacteriales</taxon>
        <taxon>Clostridiaceae</taxon>
        <taxon>Youngiibacter</taxon>
    </lineage>
</organism>
<dbReference type="EMBL" id="JAGGKC010000004">
    <property type="protein sequence ID" value="MBP1918217.1"/>
    <property type="molecule type" value="Genomic_DNA"/>
</dbReference>
<keyword evidence="2 4" id="KW-0067">ATP-binding</keyword>
<dbReference type="RefSeq" id="WP_209458460.1">
    <property type="nucleotide sequence ID" value="NZ_JAGGKC010000004.1"/>
</dbReference>
<dbReference type="InterPro" id="IPR003593">
    <property type="entry name" value="AAA+_ATPase"/>
</dbReference>
<evidence type="ECO:0000256" key="1">
    <source>
        <dbReference type="ARBA" id="ARBA00022741"/>
    </source>
</evidence>
<dbReference type="GO" id="GO:0005524">
    <property type="term" value="F:ATP binding"/>
    <property type="evidence" value="ECO:0007669"/>
    <property type="project" value="UniProtKB-KW"/>
</dbReference>
<sequence length="501" mass="55898">MPIIDMRQITKRFPGVVANDKVDFQVEKQEIHCLLGENGSGKTTLMNVLFGLYHPEEGEIFVKGEKVRINNPNDAYKLGIGMVHQHFMLVNQMTVLENIILGNECGNFFLDRKASEDAVRDLITRFNFKLDLNQKIADLSVGMKQRVEIVKTLYRGADIIILDEPTAVLTPQEVADLFVILHQLRREGKTIIFITHKLNETMEMSDSVTVLRKGVKVADLKTRDVNENDLAAHMVGRQVEHIVSDSVDSYGEVVLSIKDLVLNDKTRVPVNLQVRAGEILGIAGVEGNGQQELEELIIGTMPVSSGTIEINGKDITRRPVADRKDMGIGYIPADRHKNAILSNFSIIENYLLGYQKDKEYVKNGFIDYKKLESDTDRLVREFNAKVADIGDPISSLSGGNQQKIVLSREVSHDPVLVIAAQPVRGLDIGAIEFIHKTLLRLRAENKAILLISAELSEVMNLSDRIAVLYEGQVSAEFPRGKYNQEQIGLFMAGKAEKEVGA</sequence>
<reference evidence="4 5" key="1">
    <citation type="submission" date="2021-03" db="EMBL/GenBank/DDBJ databases">
        <title>Genomic Encyclopedia of Type Strains, Phase IV (KMG-IV): sequencing the most valuable type-strain genomes for metagenomic binning, comparative biology and taxonomic classification.</title>
        <authorList>
            <person name="Goeker M."/>
        </authorList>
    </citation>
    <scope>NUCLEOTIDE SEQUENCE [LARGE SCALE GENOMIC DNA]</scope>
    <source>
        <strain evidence="4 5">DSM 6139</strain>
    </source>
</reference>
<dbReference type="Gene3D" id="3.40.50.300">
    <property type="entry name" value="P-loop containing nucleotide triphosphate hydrolases"/>
    <property type="match status" value="2"/>
</dbReference>
<dbReference type="InterPro" id="IPR050107">
    <property type="entry name" value="ABC_carbohydrate_import_ATPase"/>
</dbReference>
<feature type="domain" description="ABC transporter" evidence="3">
    <location>
        <begin position="4"/>
        <end position="238"/>
    </location>
</feature>
<gene>
    <name evidence="4" type="ORF">J2Z34_000689</name>
</gene>
<evidence type="ECO:0000313" key="5">
    <source>
        <dbReference type="Proteomes" id="UP001519271"/>
    </source>
</evidence>
<evidence type="ECO:0000313" key="4">
    <source>
        <dbReference type="EMBL" id="MBP1918217.1"/>
    </source>
</evidence>
<evidence type="ECO:0000256" key="2">
    <source>
        <dbReference type="ARBA" id="ARBA00022840"/>
    </source>
</evidence>
<dbReference type="PANTHER" id="PTHR43790:SF4">
    <property type="entry name" value="GUANOSINE IMPORT ATP-BINDING PROTEIN NUPO"/>
    <property type="match status" value="1"/>
</dbReference>
<dbReference type="Pfam" id="PF00005">
    <property type="entry name" value="ABC_tran"/>
    <property type="match status" value="2"/>
</dbReference>
<keyword evidence="4" id="KW-0813">Transport</keyword>
<dbReference type="InterPro" id="IPR027417">
    <property type="entry name" value="P-loop_NTPase"/>
</dbReference>
<dbReference type="CDD" id="cd03216">
    <property type="entry name" value="ABC_Carb_Monos_I"/>
    <property type="match status" value="1"/>
</dbReference>
<keyword evidence="1" id="KW-0547">Nucleotide-binding</keyword>
<comment type="caution">
    <text evidence="4">The sequence shown here is derived from an EMBL/GenBank/DDBJ whole genome shotgun (WGS) entry which is preliminary data.</text>
</comment>
<dbReference type="CDD" id="cd03215">
    <property type="entry name" value="ABC_Carb_Monos_II"/>
    <property type="match status" value="1"/>
</dbReference>
<feature type="domain" description="ABC transporter" evidence="3">
    <location>
        <begin position="242"/>
        <end position="495"/>
    </location>
</feature>
<dbReference type="SMART" id="SM00382">
    <property type="entry name" value="AAA"/>
    <property type="match status" value="1"/>
</dbReference>
<keyword evidence="4" id="KW-0762">Sugar transport</keyword>
<proteinExistence type="predicted"/>
<dbReference type="PROSITE" id="PS00211">
    <property type="entry name" value="ABC_TRANSPORTER_1"/>
    <property type="match status" value="2"/>
</dbReference>
<dbReference type="Proteomes" id="UP001519271">
    <property type="component" value="Unassembled WGS sequence"/>
</dbReference>
<accession>A0ABS4G104</accession>
<dbReference type="PROSITE" id="PS50893">
    <property type="entry name" value="ABC_TRANSPORTER_2"/>
    <property type="match status" value="2"/>
</dbReference>
<protein>
    <submittedName>
        <fullName evidence="4">Simple sugar transport system ATP-binding protein</fullName>
    </submittedName>
</protein>
<dbReference type="SUPFAM" id="SSF52540">
    <property type="entry name" value="P-loop containing nucleoside triphosphate hydrolases"/>
    <property type="match status" value="2"/>
</dbReference>
<dbReference type="PANTHER" id="PTHR43790">
    <property type="entry name" value="CARBOHYDRATE TRANSPORT ATP-BINDING PROTEIN MG119-RELATED"/>
    <property type="match status" value="1"/>
</dbReference>
<dbReference type="InterPro" id="IPR017871">
    <property type="entry name" value="ABC_transporter-like_CS"/>
</dbReference>
<name>A0ABS4G104_9CLOT</name>